<keyword evidence="7" id="KW-1185">Reference proteome</keyword>
<evidence type="ECO:0000313" key="6">
    <source>
        <dbReference type="EMBL" id="TYT61901.1"/>
    </source>
</evidence>
<dbReference type="GO" id="GO:0016020">
    <property type="term" value="C:membrane"/>
    <property type="evidence" value="ECO:0007669"/>
    <property type="project" value="UniProtKB-SubCell"/>
</dbReference>
<sequence length="128" mass="13773">MDADPAGDSEIVGGLEENVAGAVAYFLGPITGILFFVLEDTNEFVRFHAAQSMIVFGALIAIQIAIMIAQVVLETIPFIGWALSFIVGLFTMLLMPIAFVLWLLLLLKAYKGERFSLPLLGGIADGLV</sequence>
<evidence type="ECO:0000256" key="1">
    <source>
        <dbReference type="ARBA" id="ARBA00004141"/>
    </source>
</evidence>
<evidence type="ECO:0000256" key="2">
    <source>
        <dbReference type="ARBA" id="ARBA00022692"/>
    </source>
</evidence>
<keyword evidence="4 5" id="KW-0472">Membrane</keyword>
<evidence type="ECO:0000256" key="5">
    <source>
        <dbReference type="SAM" id="Phobius"/>
    </source>
</evidence>
<accession>A0A5D5AS57</accession>
<dbReference type="AlphaFoldDB" id="A0A5D5AS57"/>
<dbReference type="PANTHER" id="PTHR36460:SF1">
    <property type="entry name" value="UPF0132 DOMAIN PROTEIN (AFU_ORTHOLOGUE AFUA_3G10255)"/>
    <property type="match status" value="1"/>
</dbReference>
<evidence type="ECO:0000256" key="4">
    <source>
        <dbReference type="ARBA" id="ARBA00023136"/>
    </source>
</evidence>
<feature type="transmembrane region" description="Helical" evidence="5">
    <location>
        <begin position="20"/>
        <end position="38"/>
    </location>
</feature>
<feature type="transmembrane region" description="Helical" evidence="5">
    <location>
        <begin position="50"/>
        <end position="72"/>
    </location>
</feature>
<reference evidence="6 7" key="1">
    <citation type="submission" date="2019-08" db="EMBL/GenBank/DDBJ databases">
        <title>Archaea genome.</title>
        <authorList>
            <person name="Kajale S."/>
            <person name="Shouche Y."/>
            <person name="Deshpande N."/>
            <person name="Sharma A."/>
        </authorList>
    </citation>
    <scope>NUCLEOTIDE SEQUENCE [LARGE SCALE GENOMIC DNA]</scope>
    <source>
        <strain evidence="6 7">ESP3B_9</strain>
    </source>
</reference>
<dbReference type="Pfam" id="PF09685">
    <property type="entry name" value="MamF_MmsF"/>
    <property type="match status" value="1"/>
</dbReference>
<keyword evidence="2 5" id="KW-0812">Transmembrane</keyword>
<dbReference type="InterPro" id="IPR019109">
    <property type="entry name" value="MamF_MmsF"/>
</dbReference>
<dbReference type="Proteomes" id="UP000324104">
    <property type="component" value="Unassembled WGS sequence"/>
</dbReference>
<comment type="subcellular location">
    <subcellularLocation>
        <location evidence="1">Membrane</location>
        <topology evidence="1">Multi-pass membrane protein</topology>
    </subcellularLocation>
</comment>
<evidence type="ECO:0000256" key="3">
    <source>
        <dbReference type="ARBA" id="ARBA00022989"/>
    </source>
</evidence>
<organism evidence="6 7">
    <name type="scientific">Natrialba swarupiae</name>
    <dbReference type="NCBI Taxonomy" id="2448032"/>
    <lineage>
        <taxon>Archaea</taxon>
        <taxon>Methanobacteriati</taxon>
        <taxon>Methanobacteriota</taxon>
        <taxon>Stenosarchaea group</taxon>
        <taxon>Halobacteria</taxon>
        <taxon>Halobacteriales</taxon>
        <taxon>Natrialbaceae</taxon>
        <taxon>Natrialba</taxon>
    </lineage>
</organism>
<keyword evidence="3 5" id="KW-1133">Transmembrane helix</keyword>
<dbReference type="EMBL" id="VTAW01000013">
    <property type="protein sequence ID" value="TYT61901.1"/>
    <property type="molecule type" value="Genomic_DNA"/>
</dbReference>
<feature type="transmembrane region" description="Helical" evidence="5">
    <location>
        <begin position="78"/>
        <end position="107"/>
    </location>
</feature>
<proteinExistence type="predicted"/>
<name>A0A5D5AS57_9EURY</name>
<protein>
    <recommendedName>
        <fullName evidence="8">DUF4870 domain-containing protein</fullName>
    </recommendedName>
</protein>
<evidence type="ECO:0008006" key="8">
    <source>
        <dbReference type="Google" id="ProtNLM"/>
    </source>
</evidence>
<comment type="caution">
    <text evidence="6">The sequence shown here is derived from an EMBL/GenBank/DDBJ whole genome shotgun (WGS) entry which is preliminary data.</text>
</comment>
<dbReference type="PANTHER" id="PTHR36460">
    <property type="entry name" value="UPF0132 DOMAIN PROTEIN (AFU_ORTHOLOGUE AFUA_3G10255)"/>
    <property type="match status" value="1"/>
</dbReference>
<gene>
    <name evidence="6" type="ORF">FYC77_11355</name>
</gene>
<evidence type="ECO:0000313" key="7">
    <source>
        <dbReference type="Proteomes" id="UP000324104"/>
    </source>
</evidence>